<protein>
    <submittedName>
        <fullName evidence="1">Uncharacterized protein</fullName>
    </submittedName>
</protein>
<dbReference type="HOGENOM" id="CLU_1001370_0_0_1"/>
<gene>
    <name evidence="1" type="ORF">HYDPIDRAFT_170757</name>
</gene>
<name>A0A0C9V2L3_9AGAM</name>
<dbReference type="Proteomes" id="UP000053820">
    <property type="component" value="Unassembled WGS sequence"/>
</dbReference>
<evidence type="ECO:0000313" key="2">
    <source>
        <dbReference type="Proteomes" id="UP000053820"/>
    </source>
</evidence>
<dbReference type="AlphaFoldDB" id="A0A0C9V2L3"/>
<dbReference type="OrthoDB" id="3269274at2759"/>
<reference evidence="1 2" key="1">
    <citation type="submission" date="2014-04" db="EMBL/GenBank/DDBJ databases">
        <title>Evolutionary Origins and Diversification of the Mycorrhizal Mutualists.</title>
        <authorList>
            <consortium name="DOE Joint Genome Institute"/>
            <consortium name="Mycorrhizal Genomics Consortium"/>
            <person name="Kohler A."/>
            <person name="Kuo A."/>
            <person name="Nagy L.G."/>
            <person name="Floudas D."/>
            <person name="Copeland A."/>
            <person name="Barry K.W."/>
            <person name="Cichocki N."/>
            <person name="Veneault-Fourrey C."/>
            <person name="LaButti K."/>
            <person name="Lindquist E.A."/>
            <person name="Lipzen A."/>
            <person name="Lundell T."/>
            <person name="Morin E."/>
            <person name="Murat C."/>
            <person name="Riley R."/>
            <person name="Ohm R."/>
            <person name="Sun H."/>
            <person name="Tunlid A."/>
            <person name="Henrissat B."/>
            <person name="Grigoriev I.V."/>
            <person name="Hibbett D.S."/>
            <person name="Martin F."/>
        </authorList>
    </citation>
    <scope>NUCLEOTIDE SEQUENCE [LARGE SCALE GENOMIC DNA]</scope>
    <source>
        <strain evidence="1 2">MD-312</strain>
    </source>
</reference>
<sequence length="278" mass="30998">MWFVLQQPEPHTNTPKVDQFEAIASASILYRKKVHDMWDCLPTCISFQLPYPTAIMSALAKHRATSPLPNLKADEQPAIYKGQNCFTVADITALFNSPFAQDFSGNERQAAIRAILRHGAHCDGAHFHTRTPGGLHPAYAAFNHHAKLEKKLFSRTEFVEASLSDVFDAITMHDRLDGGISVLIRCPGSEAGLDLMSDKITVDLYVTPRELIQNEPISGDTAVLIQAFCQEFAVPHLHRFNERCKVEAIKSPKPWWLAEPISPEGPKHLPPPLSPDVF</sequence>
<organism evidence="1 2">
    <name type="scientific">Hydnomerulius pinastri MD-312</name>
    <dbReference type="NCBI Taxonomy" id="994086"/>
    <lineage>
        <taxon>Eukaryota</taxon>
        <taxon>Fungi</taxon>
        <taxon>Dikarya</taxon>
        <taxon>Basidiomycota</taxon>
        <taxon>Agaricomycotina</taxon>
        <taxon>Agaricomycetes</taxon>
        <taxon>Agaricomycetidae</taxon>
        <taxon>Boletales</taxon>
        <taxon>Boletales incertae sedis</taxon>
        <taxon>Leucogyrophana</taxon>
    </lineage>
</organism>
<evidence type="ECO:0000313" key="1">
    <source>
        <dbReference type="EMBL" id="KIJ59499.1"/>
    </source>
</evidence>
<accession>A0A0C9V2L3</accession>
<dbReference type="EMBL" id="KN839886">
    <property type="protein sequence ID" value="KIJ59499.1"/>
    <property type="molecule type" value="Genomic_DNA"/>
</dbReference>
<proteinExistence type="predicted"/>
<keyword evidence="2" id="KW-1185">Reference proteome</keyword>